<dbReference type="Proteomes" id="UP000515146">
    <property type="component" value="Unplaced"/>
</dbReference>
<dbReference type="RefSeq" id="XP_027202094.1">
    <property type="nucleotide sequence ID" value="XM_027346293.1"/>
</dbReference>
<feature type="domain" description="BTB" evidence="3">
    <location>
        <begin position="371"/>
        <end position="482"/>
    </location>
</feature>
<dbReference type="InterPro" id="IPR000210">
    <property type="entry name" value="BTB/POZ_dom"/>
</dbReference>
<feature type="repeat" description="RCC1" evidence="2">
    <location>
        <begin position="112"/>
        <end position="162"/>
    </location>
</feature>
<accession>A0A6P6YBT7</accession>
<dbReference type="SUPFAM" id="SSF50985">
    <property type="entry name" value="RCC1/BLIP-II"/>
    <property type="match status" value="1"/>
</dbReference>
<keyword evidence="4" id="KW-1185">Reference proteome</keyword>
<dbReference type="AlphaFoldDB" id="A0A6P6YBT7"/>
<name>A0A6P6YBT7_DERPT</name>
<dbReference type="InterPro" id="IPR051625">
    <property type="entry name" value="Signaling_Regulatory_Domain"/>
</dbReference>
<evidence type="ECO:0000256" key="2">
    <source>
        <dbReference type="PROSITE-ProRule" id="PRU00235"/>
    </source>
</evidence>
<proteinExistence type="predicted"/>
<dbReference type="InterPro" id="IPR009091">
    <property type="entry name" value="RCC1/BLIP-II"/>
</dbReference>
<keyword evidence="1" id="KW-0677">Repeat</keyword>
<dbReference type="InParanoid" id="A0A6P6YBT7"/>
<reference evidence="5" key="1">
    <citation type="submission" date="2025-08" db="UniProtKB">
        <authorList>
            <consortium name="RefSeq"/>
        </authorList>
    </citation>
    <scope>IDENTIFICATION</scope>
    <source>
        <strain evidence="5">Airmid</strain>
    </source>
</reference>
<dbReference type="KEGG" id="dpte:113796048"/>
<dbReference type="Pfam" id="PF00415">
    <property type="entry name" value="RCC1"/>
    <property type="match status" value="3"/>
</dbReference>
<evidence type="ECO:0000256" key="1">
    <source>
        <dbReference type="ARBA" id="ARBA00022737"/>
    </source>
</evidence>
<protein>
    <submittedName>
        <fullName evidence="5">RCC1 and BTB domain-containing protein 2-like</fullName>
    </submittedName>
</protein>
<dbReference type="PROSITE" id="PS50012">
    <property type="entry name" value="RCC1_3"/>
    <property type="match status" value="2"/>
</dbReference>
<dbReference type="InterPro" id="IPR011333">
    <property type="entry name" value="SKP1/BTB/POZ_sf"/>
</dbReference>
<organism evidence="4 5">
    <name type="scientific">Dermatophagoides pteronyssinus</name>
    <name type="common">European house dust mite</name>
    <dbReference type="NCBI Taxonomy" id="6956"/>
    <lineage>
        <taxon>Eukaryota</taxon>
        <taxon>Metazoa</taxon>
        <taxon>Ecdysozoa</taxon>
        <taxon>Arthropoda</taxon>
        <taxon>Chelicerata</taxon>
        <taxon>Arachnida</taxon>
        <taxon>Acari</taxon>
        <taxon>Acariformes</taxon>
        <taxon>Sarcoptiformes</taxon>
        <taxon>Astigmata</taxon>
        <taxon>Psoroptidia</taxon>
        <taxon>Analgoidea</taxon>
        <taxon>Pyroglyphidae</taxon>
        <taxon>Dermatophagoidinae</taxon>
        <taxon>Dermatophagoides</taxon>
    </lineage>
</organism>
<dbReference type="PANTHER" id="PTHR22872">
    <property type="entry name" value="BTK-BINDING PROTEIN-RELATED"/>
    <property type="match status" value="1"/>
</dbReference>
<evidence type="ECO:0000313" key="4">
    <source>
        <dbReference type="Proteomes" id="UP000515146"/>
    </source>
</evidence>
<evidence type="ECO:0000313" key="5">
    <source>
        <dbReference type="RefSeq" id="XP_027202094.1"/>
    </source>
</evidence>
<sequence>MSNVLSFFFMCKQTYDLGLWRILRRISPEFLANLSKFYLYGMIGGSTLLFTRDNRVFAYGFNGNGRLGVGHFRLDVSGQPEEIEELRNVKIFSVAGADFIVALVEDDNTHKCYLLTWGSNNHGQLGIGDQEDRCQPIRIHSINYNIDKVECSQTHVMAIDCQKHCWCWGDNRFGQVDGNITNICYCSPKLIRFQDDSKIIDIACCETASLALTEHNFLYIWGKLDNCIVSRPLRIDLMNNMRVKKLLGMSKAFAVLTYDCRVILIRQKKERYNRNLFQQMIQFLTKCLDESLPCSVIDIYGSLTYDTCNFILLTETGCCFVWDMIKSNAIRTSMTSIPDVAALHTCYYTNIHAEIPPELVTNGSLILLGTFNNEFQSDLCIKTYTYSHFVRKIFVQQRKLEEHSEYLRQLCLNRIEDDSEEACGRRLIIRRHTYLIVYAYVRYIYTGILRIDPLYTAELYDFAHEFEDNQLIQLIPEFLYHQTNLCSF</sequence>
<dbReference type="SUPFAM" id="SSF54695">
    <property type="entry name" value="POZ domain"/>
    <property type="match status" value="1"/>
</dbReference>
<evidence type="ECO:0000259" key="3">
    <source>
        <dbReference type="Pfam" id="PF00651"/>
    </source>
</evidence>
<dbReference type="Pfam" id="PF00651">
    <property type="entry name" value="BTB"/>
    <property type="match status" value="1"/>
</dbReference>
<gene>
    <name evidence="5" type="primary">LOC113796048</name>
</gene>
<dbReference type="OrthoDB" id="10256179at2759"/>
<dbReference type="InterPro" id="IPR000408">
    <property type="entry name" value="Reg_chr_condens"/>
</dbReference>
<dbReference type="Gene3D" id="2.130.10.30">
    <property type="entry name" value="Regulator of chromosome condensation 1/beta-lactamase-inhibitor protein II"/>
    <property type="match status" value="1"/>
</dbReference>
<dbReference type="Gene3D" id="3.30.710.10">
    <property type="entry name" value="Potassium Channel Kv1.1, Chain A"/>
    <property type="match status" value="1"/>
</dbReference>
<feature type="repeat" description="RCC1" evidence="2">
    <location>
        <begin position="54"/>
        <end position="106"/>
    </location>
</feature>